<dbReference type="GO" id="GO:0005886">
    <property type="term" value="C:plasma membrane"/>
    <property type="evidence" value="ECO:0007669"/>
    <property type="project" value="UniProtKB-SubCell"/>
</dbReference>
<evidence type="ECO:0000256" key="8">
    <source>
        <dbReference type="ARBA" id="ARBA00022741"/>
    </source>
</evidence>
<dbReference type="PRINTS" id="PR00344">
    <property type="entry name" value="BCTRLSENSOR"/>
</dbReference>
<evidence type="ECO:0000256" key="5">
    <source>
        <dbReference type="ARBA" id="ARBA00022553"/>
    </source>
</evidence>
<dbReference type="InterPro" id="IPR005467">
    <property type="entry name" value="His_kinase_dom"/>
</dbReference>
<keyword evidence="4" id="KW-1003">Cell membrane</keyword>
<evidence type="ECO:0000256" key="10">
    <source>
        <dbReference type="ARBA" id="ARBA00022840"/>
    </source>
</evidence>
<evidence type="ECO:0000256" key="13">
    <source>
        <dbReference type="ARBA" id="ARBA00023136"/>
    </source>
</evidence>
<feature type="transmembrane region" description="Helical" evidence="14">
    <location>
        <begin position="21"/>
        <end position="45"/>
    </location>
</feature>
<evidence type="ECO:0000313" key="18">
    <source>
        <dbReference type="Proteomes" id="UP000317863"/>
    </source>
</evidence>
<dbReference type="Gene3D" id="1.10.287.130">
    <property type="match status" value="1"/>
</dbReference>
<comment type="subcellular location">
    <subcellularLocation>
        <location evidence="2">Cell membrane</location>
        <topology evidence="2">Multi-pass membrane protein</topology>
    </subcellularLocation>
</comment>
<gene>
    <name evidence="17" type="ORF">EXD82_04165</name>
</gene>
<evidence type="ECO:0000256" key="14">
    <source>
        <dbReference type="SAM" id="Phobius"/>
    </source>
</evidence>
<dbReference type="Gene3D" id="3.30.565.10">
    <property type="entry name" value="Histidine kinase-like ATPase, C-terminal domain"/>
    <property type="match status" value="1"/>
</dbReference>
<dbReference type="GO" id="GO:0000155">
    <property type="term" value="F:phosphorelay sensor kinase activity"/>
    <property type="evidence" value="ECO:0007669"/>
    <property type="project" value="InterPro"/>
</dbReference>
<dbReference type="Proteomes" id="UP000317863">
    <property type="component" value="Unassembled WGS sequence"/>
</dbReference>
<dbReference type="Pfam" id="PF02518">
    <property type="entry name" value="HATPase_c"/>
    <property type="match status" value="1"/>
</dbReference>
<accession>A0A544QVU9</accession>
<keyword evidence="11 14" id="KW-1133">Transmembrane helix</keyword>
<dbReference type="PROSITE" id="PS50885">
    <property type="entry name" value="HAMP"/>
    <property type="match status" value="1"/>
</dbReference>
<feature type="domain" description="HAMP" evidence="16">
    <location>
        <begin position="231"/>
        <end position="283"/>
    </location>
</feature>
<dbReference type="InterPro" id="IPR003661">
    <property type="entry name" value="HisK_dim/P_dom"/>
</dbReference>
<dbReference type="EC" id="2.7.13.3" evidence="3"/>
<dbReference type="SUPFAM" id="SSF47384">
    <property type="entry name" value="Homodimeric domain of signal transducing histidine kinase"/>
    <property type="match status" value="1"/>
</dbReference>
<keyword evidence="8" id="KW-0547">Nucleotide-binding</keyword>
<keyword evidence="18" id="KW-1185">Reference proteome</keyword>
<keyword evidence="9 17" id="KW-0418">Kinase</keyword>
<proteinExistence type="predicted"/>
<dbReference type="PANTHER" id="PTHR45528">
    <property type="entry name" value="SENSOR HISTIDINE KINASE CPXA"/>
    <property type="match status" value="1"/>
</dbReference>
<name>A0A544QVU9_9FIRM</name>
<evidence type="ECO:0000256" key="4">
    <source>
        <dbReference type="ARBA" id="ARBA00022475"/>
    </source>
</evidence>
<evidence type="ECO:0000256" key="7">
    <source>
        <dbReference type="ARBA" id="ARBA00022692"/>
    </source>
</evidence>
<dbReference type="InterPro" id="IPR004358">
    <property type="entry name" value="Sig_transdc_His_kin-like_C"/>
</dbReference>
<dbReference type="GO" id="GO:0005524">
    <property type="term" value="F:ATP binding"/>
    <property type="evidence" value="ECO:0007669"/>
    <property type="project" value="UniProtKB-KW"/>
</dbReference>
<dbReference type="SUPFAM" id="SSF55874">
    <property type="entry name" value="ATPase domain of HSP90 chaperone/DNA topoisomerase II/histidine kinase"/>
    <property type="match status" value="1"/>
</dbReference>
<evidence type="ECO:0000259" key="15">
    <source>
        <dbReference type="PROSITE" id="PS50109"/>
    </source>
</evidence>
<evidence type="ECO:0000313" key="17">
    <source>
        <dbReference type="EMBL" id="TQQ84827.1"/>
    </source>
</evidence>
<dbReference type="InterPro" id="IPR036097">
    <property type="entry name" value="HisK_dim/P_sf"/>
</dbReference>
<keyword evidence="6" id="KW-0808">Transferase</keyword>
<dbReference type="RefSeq" id="WP_142535656.1">
    <property type="nucleotide sequence ID" value="NZ_SGJB01000006.1"/>
</dbReference>
<protein>
    <recommendedName>
        <fullName evidence="3">histidine kinase</fullName>
        <ecNumber evidence="3">2.7.13.3</ecNumber>
    </recommendedName>
</protein>
<dbReference type="AlphaFoldDB" id="A0A544QVU9"/>
<evidence type="ECO:0000256" key="12">
    <source>
        <dbReference type="ARBA" id="ARBA00023012"/>
    </source>
</evidence>
<organism evidence="17 18">
    <name type="scientific">Peptacetobacter hominis</name>
    <dbReference type="NCBI Taxonomy" id="2743610"/>
    <lineage>
        <taxon>Bacteria</taxon>
        <taxon>Bacillati</taxon>
        <taxon>Bacillota</taxon>
        <taxon>Clostridia</taxon>
        <taxon>Peptostreptococcales</taxon>
        <taxon>Peptostreptococcaceae</taxon>
        <taxon>Peptacetobacter</taxon>
    </lineage>
</organism>
<dbReference type="Gene3D" id="6.10.340.10">
    <property type="match status" value="1"/>
</dbReference>
<keyword evidence="10" id="KW-0067">ATP-binding</keyword>
<dbReference type="InterPro" id="IPR003594">
    <property type="entry name" value="HATPase_dom"/>
</dbReference>
<comment type="caution">
    <text evidence="17">The sequence shown here is derived from an EMBL/GenBank/DDBJ whole genome shotgun (WGS) entry which is preliminary data.</text>
</comment>
<feature type="transmembrane region" description="Helical" evidence="14">
    <location>
        <begin position="209"/>
        <end position="229"/>
    </location>
</feature>
<dbReference type="PROSITE" id="PS50109">
    <property type="entry name" value="HIS_KIN"/>
    <property type="match status" value="1"/>
</dbReference>
<dbReference type="OrthoDB" id="9780718at2"/>
<keyword evidence="13 14" id="KW-0472">Membrane</keyword>
<dbReference type="InterPro" id="IPR003660">
    <property type="entry name" value="HAMP_dom"/>
</dbReference>
<dbReference type="PANTHER" id="PTHR45528:SF1">
    <property type="entry name" value="SENSOR HISTIDINE KINASE CPXA"/>
    <property type="match status" value="1"/>
</dbReference>
<keyword evidence="5" id="KW-0597">Phosphoprotein</keyword>
<evidence type="ECO:0000256" key="6">
    <source>
        <dbReference type="ARBA" id="ARBA00022679"/>
    </source>
</evidence>
<evidence type="ECO:0000259" key="16">
    <source>
        <dbReference type="PROSITE" id="PS50885"/>
    </source>
</evidence>
<evidence type="ECO:0000256" key="3">
    <source>
        <dbReference type="ARBA" id="ARBA00012438"/>
    </source>
</evidence>
<dbReference type="InterPro" id="IPR050398">
    <property type="entry name" value="HssS/ArlS-like"/>
</dbReference>
<evidence type="ECO:0000256" key="1">
    <source>
        <dbReference type="ARBA" id="ARBA00000085"/>
    </source>
</evidence>
<dbReference type="EMBL" id="SGJB01000006">
    <property type="protein sequence ID" value="TQQ84827.1"/>
    <property type="molecule type" value="Genomic_DNA"/>
</dbReference>
<evidence type="ECO:0000256" key="9">
    <source>
        <dbReference type="ARBA" id="ARBA00022777"/>
    </source>
</evidence>
<dbReference type="Pfam" id="PF00512">
    <property type="entry name" value="HisKA"/>
    <property type="match status" value="1"/>
</dbReference>
<dbReference type="SMART" id="SM00388">
    <property type="entry name" value="HisKA"/>
    <property type="match status" value="1"/>
</dbReference>
<feature type="domain" description="Histidine kinase" evidence="15">
    <location>
        <begin position="291"/>
        <end position="497"/>
    </location>
</feature>
<keyword evidence="12" id="KW-0902">Two-component regulatory system</keyword>
<keyword evidence="7 14" id="KW-0812">Transmembrane</keyword>
<dbReference type="CDD" id="cd00075">
    <property type="entry name" value="HATPase"/>
    <property type="match status" value="1"/>
</dbReference>
<evidence type="ECO:0000256" key="11">
    <source>
        <dbReference type="ARBA" id="ARBA00022989"/>
    </source>
</evidence>
<dbReference type="SMART" id="SM00387">
    <property type="entry name" value="HATPase_c"/>
    <property type="match status" value="1"/>
</dbReference>
<dbReference type="CDD" id="cd00082">
    <property type="entry name" value="HisKA"/>
    <property type="match status" value="1"/>
</dbReference>
<reference evidence="17 18" key="1">
    <citation type="submission" date="2019-02" db="EMBL/GenBank/DDBJ databases">
        <title>Peptostreptococcaceae bacterium ZHW00191 nov., a new bacterium isolated from the human gut.</title>
        <authorList>
            <person name="Zhou H.-W."/>
            <person name="Chen X.-J."/>
        </authorList>
    </citation>
    <scope>NUCLEOTIDE SEQUENCE [LARGE SCALE GENOMIC DNA]</scope>
    <source>
        <strain evidence="17 18">ZHW00191</strain>
    </source>
</reference>
<evidence type="ECO:0000256" key="2">
    <source>
        <dbReference type="ARBA" id="ARBA00004651"/>
    </source>
</evidence>
<comment type="catalytic activity">
    <reaction evidence="1">
        <text>ATP + protein L-histidine = ADP + protein N-phospho-L-histidine.</text>
        <dbReference type="EC" id="2.7.13.3"/>
    </reaction>
</comment>
<sequence>MDKIKEKLSKKRLFDNNIRNRILFNFLLLLAIAFLVISVSFNILISRYIENTAENQLEKATLIVKNIDVEGMKGPEDKITESEIFSEDEASIFRFLKDTNNRIRIAQENSDAEAMAIDENYNMLLPNRNNDFLKNIDELENICEVMKSENITPGEGGIRRIKTQNSEYYITSVKATIESGKEESVSENTYIVLFVNITNNLVLINGINAMLATIMFVVGIFAVIVSGMISEKIAKPINELSGFAEDIGKGDFKRRKFSFSDREFEEMAEVMNKSAEYLDNRNKEQTVFFQNISHELRTPLMSINGYAEAIKYKIMNSEDAADVILKESENLKSMIEDIIYISKMDSDMKKYDMKVHDLREIISSCVSGRNIIAQNKGVKIECLFDDSEIPIKCDVREFSKAIENIIGNCIRYANNKITVECREDRKNITVVISDDGKGIKYEDLPHIFERFYKGEDGKHGIGLSISKEVINRHGGRIYAENNEKGGAKFTIVLRKIK</sequence>
<dbReference type="InterPro" id="IPR036890">
    <property type="entry name" value="HATPase_C_sf"/>
</dbReference>